<dbReference type="AlphaFoldDB" id="A0A1T5M9A4"/>
<comment type="subcellular location">
    <subcellularLocation>
        <location evidence="1">Cytoplasm</location>
    </subcellularLocation>
</comment>
<evidence type="ECO:0000256" key="5">
    <source>
        <dbReference type="ARBA" id="ARBA00022741"/>
    </source>
</evidence>
<evidence type="ECO:0000256" key="1">
    <source>
        <dbReference type="ARBA" id="ARBA00004496"/>
    </source>
</evidence>
<keyword evidence="8" id="KW-0573">Peptidoglycan synthesis</keyword>
<dbReference type="PANTHER" id="PTHR23132:SF23">
    <property type="entry name" value="D-ALANINE--D-ALANINE LIGASE B"/>
    <property type="match status" value="1"/>
</dbReference>
<dbReference type="GO" id="GO:0008716">
    <property type="term" value="F:D-alanine-D-alanine ligase activity"/>
    <property type="evidence" value="ECO:0007669"/>
    <property type="project" value="InterPro"/>
</dbReference>
<dbReference type="EMBL" id="FUZT01000012">
    <property type="protein sequence ID" value="SKC84822.1"/>
    <property type="molecule type" value="Genomic_DNA"/>
</dbReference>
<dbReference type="GO" id="GO:0005737">
    <property type="term" value="C:cytoplasm"/>
    <property type="evidence" value="ECO:0007669"/>
    <property type="project" value="UniProtKB-SubCell"/>
</dbReference>
<evidence type="ECO:0000256" key="4">
    <source>
        <dbReference type="ARBA" id="ARBA00022598"/>
    </source>
</evidence>
<dbReference type="InterPro" id="IPR013815">
    <property type="entry name" value="ATP_grasp_subdomain_1"/>
</dbReference>
<dbReference type="InterPro" id="IPR011095">
    <property type="entry name" value="Dala_Dala_lig_C"/>
</dbReference>
<evidence type="ECO:0000313" key="13">
    <source>
        <dbReference type="Proteomes" id="UP000190285"/>
    </source>
</evidence>
<evidence type="ECO:0000256" key="7">
    <source>
        <dbReference type="ARBA" id="ARBA00022960"/>
    </source>
</evidence>
<evidence type="ECO:0000256" key="8">
    <source>
        <dbReference type="ARBA" id="ARBA00022984"/>
    </source>
</evidence>
<keyword evidence="9" id="KW-0961">Cell wall biogenesis/degradation</keyword>
<dbReference type="Gene3D" id="3.40.50.20">
    <property type="match status" value="1"/>
</dbReference>
<keyword evidence="4 12" id="KW-0436">Ligase</keyword>
<dbReference type="PANTHER" id="PTHR23132">
    <property type="entry name" value="D-ALANINE--D-ALANINE LIGASE"/>
    <property type="match status" value="1"/>
</dbReference>
<gene>
    <name evidence="12" type="ORF">SAMN02194393_04243</name>
</gene>
<dbReference type="Gene3D" id="3.30.1490.20">
    <property type="entry name" value="ATP-grasp fold, A domain"/>
    <property type="match status" value="1"/>
</dbReference>
<sequence length="336" mass="38154">MEEDKKLLVALTYNLKRNHNILNEDDEAELDDFTTVNHIKASLEEAGCDVILLEATSKIVNLIYDKNIDIVFNFAEGLKGRGRESQVPALLNMLSIPFTGSDETTLGVALDKSLTKKIVAYDNIKTPKFQVFFTGKENLSKKLKYPLIVKPNAEGSSKGIIDNSVAKNDEELYSLVNRIIVNYNIPALVEEYVDGREFTVGLLGNGDDLEALPIMEINFDNARGTSFYSYNVKKNSKDFTSYTCPANLSDKEEKEIKKFAKKIFNLLECKDVARIDLRLSNLDNKPYFIEINPLPGLIDGFSDLTLIWKAMDREYKDLIKRILNEALRRYNMPILK</sequence>
<keyword evidence="6 10" id="KW-0067">ATP-binding</keyword>
<keyword evidence="3" id="KW-0963">Cytoplasm</keyword>
<evidence type="ECO:0000256" key="2">
    <source>
        <dbReference type="ARBA" id="ARBA00010871"/>
    </source>
</evidence>
<dbReference type="GO" id="GO:0005524">
    <property type="term" value="F:ATP binding"/>
    <property type="evidence" value="ECO:0007669"/>
    <property type="project" value="UniProtKB-UniRule"/>
</dbReference>
<dbReference type="GO" id="GO:0008360">
    <property type="term" value="P:regulation of cell shape"/>
    <property type="evidence" value="ECO:0007669"/>
    <property type="project" value="UniProtKB-KW"/>
</dbReference>
<keyword evidence="5 10" id="KW-0547">Nucleotide-binding</keyword>
<accession>A0A1T5M9A4</accession>
<dbReference type="InterPro" id="IPR000291">
    <property type="entry name" value="D-Ala_lig_Van_CS"/>
</dbReference>
<dbReference type="GO" id="GO:0009252">
    <property type="term" value="P:peptidoglycan biosynthetic process"/>
    <property type="evidence" value="ECO:0007669"/>
    <property type="project" value="UniProtKB-KW"/>
</dbReference>
<evidence type="ECO:0000313" key="12">
    <source>
        <dbReference type="EMBL" id="SKC84822.1"/>
    </source>
</evidence>
<name>A0A1T5M9A4_9FIRM</name>
<reference evidence="12 13" key="1">
    <citation type="submission" date="2017-02" db="EMBL/GenBank/DDBJ databases">
        <authorList>
            <person name="Peterson S.W."/>
        </authorList>
    </citation>
    <scope>NUCLEOTIDE SEQUENCE [LARGE SCALE GENOMIC DNA]</scope>
    <source>
        <strain evidence="12 13">M1</strain>
    </source>
</reference>
<dbReference type="PROSITE" id="PS00844">
    <property type="entry name" value="DALA_DALA_LIGASE_2"/>
    <property type="match status" value="1"/>
</dbReference>
<dbReference type="RefSeq" id="WP_079494424.1">
    <property type="nucleotide sequence ID" value="NZ_FUZT01000012.1"/>
</dbReference>
<protein>
    <submittedName>
        <fullName evidence="12">D-alanine-D-alanine ligase</fullName>
    </submittedName>
</protein>
<dbReference type="SUPFAM" id="SSF56059">
    <property type="entry name" value="Glutathione synthetase ATP-binding domain-like"/>
    <property type="match status" value="1"/>
</dbReference>
<proteinExistence type="inferred from homology"/>
<evidence type="ECO:0000256" key="10">
    <source>
        <dbReference type="PROSITE-ProRule" id="PRU00409"/>
    </source>
</evidence>
<dbReference type="InterPro" id="IPR011761">
    <property type="entry name" value="ATP-grasp"/>
</dbReference>
<keyword evidence="7" id="KW-0133">Cell shape</keyword>
<dbReference type="GO" id="GO:0071555">
    <property type="term" value="P:cell wall organization"/>
    <property type="evidence" value="ECO:0007669"/>
    <property type="project" value="UniProtKB-KW"/>
</dbReference>
<dbReference type="PROSITE" id="PS50975">
    <property type="entry name" value="ATP_GRASP"/>
    <property type="match status" value="1"/>
</dbReference>
<keyword evidence="13" id="KW-1185">Reference proteome</keyword>
<dbReference type="InterPro" id="IPR016185">
    <property type="entry name" value="PreATP-grasp_dom_sf"/>
</dbReference>
<organism evidence="12 13">
    <name type="scientific">Maledivibacter halophilus</name>
    <dbReference type="NCBI Taxonomy" id="36842"/>
    <lineage>
        <taxon>Bacteria</taxon>
        <taxon>Bacillati</taxon>
        <taxon>Bacillota</taxon>
        <taxon>Clostridia</taxon>
        <taxon>Peptostreptococcales</taxon>
        <taxon>Caminicellaceae</taxon>
        <taxon>Maledivibacter</taxon>
    </lineage>
</organism>
<dbReference type="GO" id="GO:0046872">
    <property type="term" value="F:metal ion binding"/>
    <property type="evidence" value="ECO:0007669"/>
    <property type="project" value="InterPro"/>
</dbReference>
<dbReference type="Proteomes" id="UP000190285">
    <property type="component" value="Unassembled WGS sequence"/>
</dbReference>
<dbReference type="SUPFAM" id="SSF52440">
    <property type="entry name" value="PreATP-grasp domain"/>
    <property type="match status" value="1"/>
</dbReference>
<dbReference type="OrthoDB" id="9813261at2"/>
<evidence type="ECO:0000256" key="3">
    <source>
        <dbReference type="ARBA" id="ARBA00022490"/>
    </source>
</evidence>
<feature type="domain" description="ATP-grasp" evidence="11">
    <location>
        <begin position="116"/>
        <end position="324"/>
    </location>
</feature>
<comment type="similarity">
    <text evidence="2">Belongs to the D-alanine--D-alanine ligase family.</text>
</comment>
<evidence type="ECO:0000256" key="9">
    <source>
        <dbReference type="ARBA" id="ARBA00023316"/>
    </source>
</evidence>
<evidence type="ECO:0000259" key="11">
    <source>
        <dbReference type="PROSITE" id="PS50975"/>
    </source>
</evidence>
<evidence type="ECO:0000256" key="6">
    <source>
        <dbReference type="ARBA" id="ARBA00022840"/>
    </source>
</evidence>
<dbReference type="STRING" id="36842.SAMN02194393_04243"/>
<dbReference type="Gene3D" id="3.30.470.20">
    <property type="entry name" value="ATP-grasp fold, B domain"/>
    <property type="match status" value="1"/>
</dbReference>
<dbReference type="Pfam" id="PF07478">
    <property type="entry name" value="Dala_Dala_lig_C"/>
    <property type="match status" value="1"/>
</dbReference>